<comment type="caution">
    <text evidence="2">The sequence shown here is derived from an EMBL/GenBank/DDBJ whole genome shotgun (WGS) entry which is preliminary data.</text>
</comment>
<keyword evidence="2" id="KW-0378">Hydrolase</keyword>
<dbReference type="EMBL" id="JAPUFD010000010">
    <property type="protein sequence ID" value="MDI1489613.1"/>
    <property type="molecule type" value="Genomic_DNA"/>
</dbReference>
<dbReference type="EC" id="3.1.13.4" evidence="2"/>
<dbReference type="GO" id="GO:0000932">
    <property type="term" value="C:P-body"/>
    <property type="evidence" value="ECO:0007669"/>
    <property type="project" value="TreeGrafter"/>
</dbReference>
<evidence type="ECO:0000313" key="3">
    <source>
        <dbReference type="Proteomes" id="UP001161017"/>
    </source>
</evidence>
<dbReference type="InterPro" id="IPR015943">
    <property type="entry name" value="WD40/YVTN_repeat-like_dom_sf"/>
</dbReference>
<dbReference type="PANTHER" id="PTHR15728:SF0">
    <property type="entry name" value="PAN2-PAN3 DEADENYLATION COMPLEX CATALYTIC SUBUNIT PAN2"/>
    <property type="match status" value="1"/>
</dbReference>
<dbReference type="GO" id="GO:0031251">
    <property type="term" value="C:PAN complex"/>
    <property type="evidence" value="ECO:0007669"/>
    <property type="project" value="TreeGrafter"/>
</dbReference>
<feature type="domain" description="PAN2-PAN3 deadenylation complex catalytic subunit PAN2 N-terminal" evidence="1">
    <location>
        <begin position="4"/>
        <end position="264"/>
    </location>
</feature>
<reference evidence="2" key="1">
    <citation type="journal article" date="2023" name="Genome Biol. Evol.">
        <title>First Whole Genome Sequence and Flow Cytometry Genome Size Data for the Lichen-Forming Fungus Ramalina farinacea (Ascomycota).</title>
        <authorList>
            <person name="Llewellyn T."/>
            <person name="Mian S."/>
            <person name="Hill R."/>
            <person name="Leitch I.J."/>
            <person name="Gaya E."/>
        </authorList>
    </citation>
    <scope>NUCLEOTIDE SEQUENCE</scope>
    <source>
        <strain evidence="2">LIQ254RAFAR</strain>
    </source>
</reference>
<dbReference type="Proteomes" id="UP001161017">
    <property type="component" value="Unassembled WGS sequence"/>
</dbReference>
<name>A0AA43QNA9_9LECA</name>
<dbReference type="InterPro" id="IPR036322">
    <property type="entry name" value="WD40_repeat_dom_sf"/>
</dbReference>
<dbReference type="Pfam" id="PF20770">
    <property type="entry name" value="PAN2_N"/>
    <property type="match status" value="1"/>
</dbReference>
<protein>
    <submittedName>
        <fullName evidence="2">Poly(A)-specific ribonuclease</fullName>
        <ecNumber evidence="2">3.1.13.4</ecNumber>
    </submittedName>
</protein>
<dbReference type="Gene3D" id="2.130.10.10">
    <property type="entry name" value="YVTN repeat-like/Quinoprotein amine dehydrogenase"/>
    <property type="match status" value="1"/>
</dbReference>
<keyword evidence="3" id="KW-1185">Reference proteome</keyword>
<evidence type="ECO:0000313" key="2">
    <source>
        <dbReference type="EMBL" id="MDI1489613.1"/>
    </source>
</evidence>
<gene>
    <name evidence="2" type="primary">PAN2_1</name>
    <name evidence="2" type="ORF">OHK93_000810</name>
</gene>
<evidence type="ECO:0000259" key="1">
    <source>
        <dbReference type="Pfam" id="PF20770"/>
    </source>
</evidence>
<dbReference type="InterPro" id="IPR050785">
    <property type="entry name" value="PAN2-PAN3_catalytic_subunit"/>
</dbReference>
<dbReference type="GO" id="GO:0000289">
    <property type="term" value="P:nuclear-transcribed mRNA poly(A) tail shortening"/>
    <property type="evidence" value="ECO:0007669"/>
    <property type="project" value="TreeGrafter"/>
</dbReference>
<accession>A0AA43QNA9</accession>
<dbReference type="AlphaFoldDB" id="A0AA43QNA9"/>
<dbReference type="GO" id="GO:0004535">
    <property type="term" value="F:poly(A)-specific ribonuclease activity"/>
    <property type="evidence" value="ECO:0007669"/>
    <property type="project" value="UniProtKB-EC"/>
</dbReference>
<proteinExistence type="predicted"/>
<organism evidence="2 3">
    <name type="scientific">Ramalina farinacea</name>
    <dbReference type="NCBI Taxonomy" id="258253"/>
    <lineage>
        <taxon>Eukaryota</taxon>
        <taxon>Fungi</taxon>
        <taxon>Dikarya</taxon>
        <taxon>Ascomycota</taxon>
        <taxon>Pezizomycotina</taxon>
        <taxon>Lecanoromycetes</taxon>
        <taxon>OSLEUM clade</taxon>
        <taxon>Lecanoromycetidae</taxon>
        <taxon>Lecanorales</taxon>
        <taxon>Lecanorineae</taxon>
        <taxon>Ramalinaceae</taxon>
        <taxon>Ramalina</taxon>
    </lineage>
</organism>
<dbReference type="PANTHER" id="PTHR15728">
    <property type="entry name" value="DEADENYLATION COMPLEX CATALYTIC SUBUNIT PAN2"/>
    <property type="match status" value="1"/>
</dbReference>
<sequence>MLQGHVTSFAGAQLERYTSIKAHDETEGAVLQFLFNEHGVLSLAARSVHFMLRRALTISHVEHPLMTNLNCMVFVDRGASLLVAGNQKCMLRIDVTKGSVVEEIDTEAEYTMMKHSRYICAATSKGSVDFLDTITFQVMKSWQAHTASISDMEMSGNSLITCGRAVRPHGPAMLENLAKVYDLKAMLQMPPIPFPGGAAHVQIHPKLSTTCILAAPNGQLQVIDVVNHNTSNMTFLGFVITHFIMSSSGSLWAIADNDNTLHLWGSPNKLMNINEVVKLPEYADDAEHVQQISIDEDV</sequence>
<dbReference type="SUPFAM" id="SSF50978">
    <property type="entry name" value="WD40 repeat-like"/>
    <property type="match status" value="1"/>
</dbReference>
<dbReference type="InterPro" id="IPR048841">
    <property type="entry name" value="PAN2_N"/>
</dbReference>